<dbReference type="Proteomes" id="UP000595224">
    <property type="component" value="Chromosome"/>
</dbReference>
<reference evidence="1 2" key="1">
    <citation type="submission" date="2020-11" db="EMBL/GenBank/DDBJ databases">
        <title>Treponema Peruensis nv. sp., first commensal Treponema isolated from human feces.</title>
        <authorList>
            <person name="Belkhou C."/>
            <person name="Raes J."/>
        </authorList>
    </citation>
    <scope>NUCLEOTIDE SEQUENCE [LARGE SCALE GENOMIC DNA]</scope>
    <source>
        <strain evidence="1 2">RCC2812</strain>
    </source>
</reference>
<evidence type="ECO:0000313" key="2">
    <source>
        <dbReference type="Proteomes" id="UP000595224"/>
    </source>
</evidence>
<keyword evidence="2" id="KW-1185">Reference proteome</keyword>
<sequence>MKVLKKEKNISSIIPRRRNEVICSILEYCRYMESKGSVFDKIEQDYAGKGESYKPYISADTSSFTLILPNLTFAPGVIDENTIPEIHIEGILNEKMISKFFLIVFQSPVLQKKSLNIWE</sequence>
<dbReference type="AlphaFoldDB" id="A0A7T3V6P5"/>
<dbReference type="Pfam" id="PF13749">
    <property type="entry name" value="HATPase_c_4"/>
    <property type="match status" value="1"/>
</dbReference>
<dbReference type="EMBL" id="CP064936">
    <property type="protein sequence ID" value="QQA02230.1"/>
    <property type="molecule type" value="Genomic_DNA"/>
</dbReference>
<name>A0A7T3V6P5_9SPIR</name>
<dbReference type="KEGG" id="tper:IWA51_05395"/>
<protein>
    <submittedName>
        <fullName evidence="1">Uncharacterized protein</fullName>
    </submittedName>
</protein>
<accession>A0A7T3V6P5</accession>
<proteinExistence type="predicted"/>
<dbReference type="RefSeq" id="WP_198443675.1">
    <property type="nucleotide sequence ID" value="NZ_CBCSHE010000006.1"/>
</dbReference>
<organism evidence="1 2">
    <name type="scientific">Treponema peruense</name>
    <dbReference type="NCBI Taxonomy" id="2787628"/>
    <lineage>
        <taxon>Bacteria</taxon>
        <taxon>Pseudomonadati</taxon>
        <taxon>Spirochaetota</taxon>
        <taxon>Spirochaetia</taxon>
        <taxon>Spirochaetales</taxon>
        <taxon>Treponemataceae</taxon>
        <taxon>Treponema</taxon>
    </lineage>
</organism>
<evidence type="ECO:0000313" key="1">
    <source>
        <dbReference type="EMBL" id="QQA02230.1"/>
    </source>
</evidence>
<gene>
    <name evidence="1" type="ORF">IWA51_05395</name>
</gene>